<protein>
    <recommendedName>
        <fullName evidence="2">Glucokinase</fullName>
    </recommendedName>
    <alternativeName>
        <fullName evidence="7">Glucose kinase</fullName>
    </alternativeName>
</protein>
<evidence type="ECO:0000256" key="4">
    <source>
        <dbReference type="ARBA" id="ARBA00022741"/>
    </source>
</evidence>
<evidence type="ECO:0000256" key="6">
    <source>
        <dbReference type="ARBA" id="ARBA00022840"/>
    </source>
</evidence>
<dbReference type="GO" id="GO:0005737">
    <property type="term" value="C:cytoplasm"/>
    <property type="evidence" value="ECO:0007669"/>
    <property type="project" value="InterPro"/>
</dbReference>
<dbReference type="InterPro" id="IPR043129">
    <property type="entry name" value="ATPase_NBD"/>
</dbReference>
<dbReference type="GO" id="GO:0005524">
    <property type="term" value="F:ATP binding"/>
    <property type="evidence" value="ECO:0007669"/>
    <property type="project" value="UniProtKB-KW"/>
</dbReference>
<dbReference type="GO" id="GO:0004340">
    <property type="term" value="F:glucokinase activity"/>
    <property type="evidence" value="ECO:0007669"/>
    <property type="project" value="InterPro"/>
</dbReference>
<sequence length="315" mass="32531">MYAIGIDIGGTKIAGALISLDGNISEMNRVPSPASSAAEMEDAIVAMAKTLLDNRDVSGIGIAAAGFIDADGSTVLYAPNISWRSEPLREKLQARIGSNIVIENDANAAGWAEYRFGAGRGYTHMTMLTSGTGVGGAVIIDGRLVRGGFGAAGELGHVRVVNEGLECGCGAHGCLEQYASGRALLRIASERARALPAGTPLRAALETDGTMDPDALRALLEDGDPNAHEALTEVAHWLGRGCASIAAVLDPQIFVIGGGVASAGAALLDPVRASFQREMSARGFHPEPDFAIAELVNDAGVVGAADLARERSRLD</sequence>
<evidence type="ECO:0000256" key="3">
    <source>
        <dbReference type="ARBA" id="ARBA00022679"/>
    </source>
</evidence>
<dbReference type="GO" id="GO:0006096">
    <property type="term" value="P:glycolytic process"/>
    <property type="evidence" value="ECO:0007669"/>
    <property type="project" value="InterPro"/>
</dbReference>
<dbReference type="PANTHER" id="PTHR18964">
    <property type="entry name" value="ROK (REPRESSOR, ORF, KINASE) FAMILY"/>
    <property type="match status" value="1"/>
</dbReference>
<accession>A0A6J6CHZ3</accession>
<dbReference type="InterPro" id="IPR000600">
    <property type="entry name" value="ROK"/>
</dbReference>
<dbReference type="SUPFAM" id="SSF53067">
    <property type="entry name" value="Actin-like ATPase domain"/>
    <property type="match status" value="1"/>
</dbReference>
<reference evidence="8" key="1">
    <citation type="submission" date="2020-05" db="EMBL/GenBank/DDBJ databases">
        <authorList>
            <person name="Chiriac C."/>
            <person name="Salcher M."/>
            <person name="Ghai R."/>
            <person name="Kavagutti S V."/>
        </authorList>
    </citation>
    <scope>NUCLEOTIDE SEQUENCE</scope>
</reference>
<keyword evidence="3" id="KW-0808">Transferase</keyword>
<dbReference type="Pfam" id="PF00480">
    <property type="entry name" value="ROK"/>
    <property type="match status" value="1"/>
</dbReference>
<evidence type="ECO:0000313" key="8">
    <source>
        <dbReference type="EMBL" id="CAB4550906.1"/>
    </source>
</evidence>
<dbReference type="EMBL" id="CAEZTD010000001">
    <property type="protein sequence ID" value="CAB4550906.1"/>
    <property type="molecule type" value="Genomic_DNA"/>
</dbReference>
<dbReference type="PANTHER" id="PTHR18964:SF173">
    <property type="entry name" value="GLUCOKINASE"/>
    <property type="match status" value="1"/>
</dbReference>
<dbReference type="AlphaFoldDB" id="A0A6J6CHZ3"/>
<keyword evidence="6" id="KW-0067">ATP-binding</keyword>
<dbReference type="InterPro" id="IPR004654">
    <property type="entry name" value="ROK_glcA"/>
</dbReference>
<dbReference type="Gene3D" id="3.30.420.40">
    <property type="match status" value="2"/>
</dbReference>
<evidence type="ECO:0000256" key="1">
    <source>
        <dbReference type="ARBA" id="ARBA00006479"/>
    </source>
</evidence>
<dbReference type="NCBIfam" id="TIGR00744">
    <property type="entry name" value="ROK_glcA_fam"/>
    <property type="match status" value="1"/>
</dbReference>
<keyword evidence="5" id="KW-0418">Kinase</keyword>
<name>A0A6J6CHZ3_9ZZZZ</name>
<dbReference type="CDD" id="cd24061">
    <property type="entry name" value="ASKHA_NBD_ROK_SgGLK-like"/>
    <property type="match status" value="1"/>
</dbReference>
<evidence type="ECO:0000256" key="7">
    <source>
        <dbReference type="ARBA" id="ARBA00032386"/>
    </source>
</evidence>
<comment type="similarity">
    <text evidence="1">Belongs to the ROK (NagC/XylR) family.</text>
</comment>
<evidence type="ECO:0000256" key="2">
    <source>
        <dbReference type="ARBA" id="ARBA00014701"/>
    </source>
</evidence>
<evidence type="ECO:0000256" key="5">
    <source>
        <dbReference type="ARBA" id="ARBA00022777"/>
    </source>
</evidence>
<proteinExistence type="inferred from homology"/>
<keyword evidence="4" id="KW-0547">Nucleotide-binding</keyword>
<organism evidence="8">
    <name type="scientific">freshwater metagenome</name>
    <dbReference type="NCBI Taxonomy" id="449393"/>
    <lineage>
        <taxon>unclassified sequences</taxon>
        <taxon>metagenomes</taxon>
        <taxon>ecological metagenomes</taxon>
    </lineage>
</organism>
<gene>
    <name evidence="8" type="ORF">UFOPK1591_00021</name>
</gene>